<dbReference type="EMBL" id="JABANO010033184">
    <property type="protein sequence ID" value="KAF4707303.1"/>
    <property type="molecule type" value="Genomic_DNA"/>
</dbReference>
<dbReference type="Proteomes" id="UP000553632">
    <property type="component" value="Unassembled WGS sequence"/>
</dbReference>
<accession>A0A7J6QG81</accession>
<protein>
    <recommendedName>
        <fullName evidence="2">Fibronectin type-III domain-containing protein</fullName>
    </recommendedName>
</protein>
<keyword evidence="4" id="KW-1185">Reference proteome</keyword>
<dbReference type="CDD" id="cd00063">
    <property type="entry name" value="FN3"/>
    <property type="match status" value="3"/>
</dbReference>
<dbReference type="SUPFAM" id="SSF49265">
    <property type="entry name" value="Fibronectin type III"/>
    <property type="match status" value="2"/>
</dbReference>
<evidence type="ECO:0000313" key="4">
    <source>
        <dbReference type="Proteomes" id="UP000553632"/>
    </source>
</evidence>
<dbReference type="SMART" id="SM00060">
    <property type="entry name" value="FN3"/>
    <property type="match status" value="2"/>
</dbReference>
<comment type="caution">
    <text evidence="3">The sequence shown here is derived from an EMBL/GenBank/DDBJ whole genome shotgun (WGS) entry which is preliminary data.</text>
</comment>
<dbReference type="InterPro" id="IPR013783">
    <property type="entry name" value="Ig-like_fold"/>
</dbReference>
<feature type="domain" description="Fibronectin type-III" evidence="2">
    <location>
        <begin position="243"/>
        <end position="318"/>
    </location>
</feature>
<proteinExistence type="predicted"/>
<gene>
    <name evidence="3" type="ORF">FOZ63_031223</name>
</gene>
<dbReference type="AlphaFoldDB" id="A0A7J6QG81"/>
<sequence>MRVSCLKSDMSSGWSASTEPVRTPPLPAATPLIASPTPLANDSILLTWNLPSNGIGDCDFASWDLLGRQLSSQDWTSVEGCRNLTSKCTTTCTAVGLDADTHYVFKVWPSCNHVDADGPFSEETFPVATKPRKAGVPSEVAVVVVGPTEILLGWRQPSLGQCASPRYRALAKIGDSDWFHPSGCNNNGGGSSNCTITELSCDTSYTFKVGVECENEYANSDYSAEVSAVTPRGDGPCSRPASPPRIVATTAVGPSVVYVNWTEVDLGDCLPLGVAIYVRSMADPTWRAYPECWPSTAQTSCRVQGLRSNEGYSFKLRQ</sequence>
<dbReference type="Gene3D" id="2.60.40.10">
    <property type="entry name" value="Immunoglobulins"/>
    <property type="match status" value="3"/>
</dbReference>
<organism evidence="3 4">
    <name type="scientific">Perkinsus olseni</name>
    <name type="common">Perkinsus atlanticus</name>
    <dbReference type="NCBI Taxonomy" id="32597"/>
    <lineage>
        <taxon>Eukaryota</taxon>
        <taxon>Sar</taxon>
        <taxon>Alveolata</taxon>
        <taxon>Perkinsozoa</taxon>
        <taxon>Perkinsea</taxon>
        <taxon>Perkinsida</taxon>
        <taxon>Perkinsidae</taxon>
        <taxon>Perkinsus</taxon>
    </lineage>
</organism>
<feature type="domain" description="Fibronectin type-III" evidence="2">
    <location>
        <begin position="28"/>
        <end position="132"/>
    </location>
</feature>
<evidence type="ECO:0000313" key="3">
    <source>
        <dbReference type="EMBL" id="KAF4707303.1"/>
    </source>
</evidence>
<evidence type="ECO:0000256" key="1">
    <source>
        <dbReference type="SAM" id="MobiDB-lite"/>
    </source>
</evidence>
<dbReference type="PROSITE" id="PS50853">
    <property type="entry name" value="FN3"/>
    <property type="match status" value="3"/>
</dbReference>
<feature type="non-terminal residue" evidence="3">
    <location>
        <position position="318"/>
    </location>
</feature>
<feature type="domain" description="Fibronectin type-III" evidence="2">
    <location>
        <begin position="136"/>
        <end position="233"/>
    </location>
</feature>
<reference evidence="3 4" key="1">
    <citation type="submission" date="2020-04" db="EMBL/GenBank/DDBJ databases">
        <title>Perkinsus olseni comparative genomics.</title>
        <authorList>
            <person name="Bogema D.R."/>
        </authorList>
    </citation>
    <scope>NUCLEOTIDE SEQUENCE [LARGE SCALE GENOMIC DNA]</scope>
    <source>
        <strain evidence="3 4">ATCC PRA-207</strain>
    </source>
</reference>
<name>A0A7J6QG81_PEROL</name>
<dbReference type="InterPro" id="IPR003961">
    <property type="entry name" value="FN3_dom"/>
</dbReference>
<feature type="region of interest" description="Disordered" evidence="1">
    <location>
        <begin position="1"/>
        <end position="22"/>
    </location>
</feature>
<feature type="compositionally biased region" description="Polar residues" evidence="1">
    <location>
        <begin position="9"/>
        <end position="20"/>
    </location>
</feature>
<dbReference type="InterPro" id="IPR036116">
    <property type="entry name" value="FN3_sf"/>
</dbReference>
<evidence type="ECO:0000259" key="2">
    <source>
        <dbReference type="PROSITE" id="PS50853"/>
    </source>
</evidence>